<evidence type="ECO:0000313" key="1">
    <source>
        <dbReference type="EMBL" id="GMH51864.1"/>
    </source>
</evidence>
<sequence length="272" mass="29937">MTIPDSLQTLGRNVFLNCPKLAPSSIDFNDWNNDITPEVVAHLRSEMSLNALLSGNNFLNTDDFRRLLVPFLPGETLMTLVLATKAWNAVVDAFVDERVASGEMIVHGGNDINWEDVMARQERRKLTTRVIFPLNITMIGEHACFMAVNLIVVDILEGVESIGDGALAKCNSLITVSFPTTLKSIGHGAFGFCTCLENVDLLHANLQKLGERAFGACSELKSMTIPDSLQAFGRHVFFRCSKLVTSSIDVNNYDGNKTPKVIAHLRSKQSNP</sequence>
<dbReference type="PANTHER" id="PTHR45661">
    <property type="entry name" value="SURFACE ANTIGEN"/>
    <property type="match status" value="1"/>
</dbReference>
<gene>
    <name evidence="1" type="ORF">TL16_g01107</name>
</gene>
<proteinExistence type="predicted"/>
<dbReference type="PANTHER" id="PTHR45661:SF3">
    <property type="entry name" value="IG-LIKE DOMAIN-CONTAINING PROTEIN"/>
    <property type="match status" value="1"/>
</dbReference>
<dbReference type="SUPFAM" id="SSF52058">
    <property type="entry name" value="L domain-like"/>
    <property type="match status" value="1"/>
</dbReference>
<protein>
    <submittedName>
        <fullName evidence="1">Uncharacterized protein</fullName>
    </submittedName>
</protein>
<name>A0A9W6ZJW1_9STRA</name>
<dbReference type="InterPro" id="IPR053139">
    <property type="entry name" value="Surface_bspA-like"/>
</dbReference>
<dbReference type="EMBL" id="BLQM01000023">
    <property type="protein sequence ID" value="GMH51864.1"/>
    <property type="molecule type" value="Genomic_DNA"/>
</dbReference>
<dbReference type="Proteomes" id="UP001162640">
    <property type="component" value="Unassembled WGS sequence"/>
</dbReference>
<organism evidence="1 2">
    <name type="scientific">Triparma laevis f. inornata</name>
    <dbReference type="NCBI Taxonomy" id="1714386"/>
    <lineage>
        <taxon>Eukaryota</taxon>
        <taxon>Sar</taxon>
        <taxon>Stramenopiles</taxon>
        <taxon>Ochrophyta</taxon>
        <taxon>Bolidophyceae</taxon>
        <taxon>Parmales</taxon>
        <taxon>Triparmaceae</taxon>
        <taxon>Triparma</taxon>
    </lineage>
</organism>
<dbReference type="AlphaFoldDB" id="A0A9W6ZJW1"/>
<dbReference type="InterPro" id="IPR026906">
    <property type="entry name" value="LRR_5"/>
</dbReference>
<reference evidence="2" key="1">
    <citation type="journal article" date="2023" name="Commun. Biol.">
        <title>Genome analysis of Parmales, the sister group of diatoms, reveals the evolutionary specialization of diatoms from phago-mixotrophs to photoautotrophs.</title>
        <authorList>
            <person name="Ban H."/>
            <person name="Sato S."/>
            <person name="Yoshikawa S."/>
            <person name="Yamada K."/>
            <person name="Nakamura Y."/>
            <person name="Ichinomiya M."/>
            <person name="Sato N."/>
            <person name="Blanc-Mathieu R."/>
            <person name="Endo H."/>
            <person name="Kuwata A."/>
            <person name="Ogata H."/>
        </authorList>
    </citation>
    <scope>NUCLEOTIDE SEQUENCE [LARGE SCALE GENOMIC DNA]</scope>
</reference>
<dbReference type="Gene3D" id="3.80.10.10">
    <property type="entry name" value="Ribonuclease Inhibitor"/>
    <property type="match status" value="1"/>
</dbReference>
<dbReference type="InterPro" id="IPR032675">
    <property type="entry name" value="LRR_dom_sf"/>
</dbReference>
<dbReference type="Pfam" id="PF13306">
    <property type="entry name" value="LRR_5"/>
    <property type="match status" value="1"/>
</dbReference>
<evidence type="ECO:0000313" key="2">
    <source>
        <dbReference type="Proteomes" id="UP001162640"/>
    </source>
</evidence>
<accession>A0A9W6ZJW1</accession>
<comment type="caution">
    <text evidence="1">The sequence shown here is derived from an EMBL/GenBank/DDBJ whole genome shotgun (WGS) entry which is preliminary data.</text>
</comment>